<feature type="compositionally biased region" description="Pro residues" evidence="1">
    <location>
        <begin position="372"/>
        <end position="383"/>
    </location>
</feature>
<keyword evidence="2" id="KW-0472">Membrane</keyword>
<feature type="domain" description="Glycerophosphoryl diester phosphodiesterase membrane" evidence="3">
    <location>
        <begin position="180"/>
        <end position="298"/>
    </location>
</feature>
<feature type="transmembrane region" description="Helical" evidence="2">
    <location>
        <begin position="274"/>
        <end position="307"/>
    </location>
</feature>
<dbReference type="Proteomes" id="UP001499933">
    <property type="component" value="Unassembled WGS sequence"/>
</dbReference>
<gene>
    <name evidence="4" type="ORF">GCM10009776_05460</name>
</gene>
<feature type="transmembrane region" description="Helical" evidence="2">
    <location>
        <begin position="15"/>
        <end position="34"/>
    </location>
</feature>
<feature type="transmembrane region" description="Helical" evidence="2">
    <location>
        <begin position="143"/>
        <end position="171"/>
    </location>
</feature>
<dbReference type="PANTHER" id="PTHR33133">
    <property type="entry name" value="OS08G0107100 PROTEIN-RELATED"/>
    <property type="match status" value="1"/>
</dbReference>
<dbReference type="RefSeq" id="WP_344090921.1">
    <property type="nucleotide sequence ID" value="NZ_BAAAOG010000001.1"/>
</dbReference>
<protein>
    <recommendedName>
        <fullName evidence="3">Glycerophosphoryl diester phosphodiesterase membrane domain-containing protein</fullName>
    </recommendedName>
</protein>
<dbReference type="Pfam" id="PF10110">
    <property type="entry name" value="GPDPase_memb"/>
    <property type="match status" value="1"/>
</dbReference>
<keyword evidence="5" id="KW-1185">Reference proteome</keyword>
<comment type="caution">
    <text evidence="4">The sequence shown here is derived from an EMBL/GenBank/DDBJ whole genome shotgun (WGS) entry which is preliminary data.</text>
</comment>
<organism evidence="4 5">
    <name type="scientific">Microbacterium deminutum</name>
    <dbReference type="NCBI Taxonomy" id="344164"/>
    <lineage>
        <taxon>Bacteria</taxon>
        <taxon>Bacillati</taxon>
        <taxon>Actinomycetota</taxon>
        <taxon>Actinomycetes</taxon>
        <taxon>Micrococcales</taxon>
        <taxon>Microbacteriaceae</taxon>
        <taxon>Microbacterium</taxon>
    </lineage>
</organism>
<reference evidence="4 5" key="1">
    <citation type="journal article" date="2019" name="Int. J. Syst. Evol. Microbiol.">
        <title>The Global Catalogue of Microorganisms (GCM) 10K type strain sequencing project: providing services to taxonomists for standard genome sequencing and annotation.</title>
        <authorList>
            <consortium name="The Broad Institute Genomics Platform"/>
            <consortium name="The Broad Institute Genome Sequencing Center for Infectious Disease"/>
            <person name="Wu L."/>
            <person name="Ma J."/>
        </authorList>
    </citation>
    <scope>NUCLEOTIDE SEQUENCE [LARGE SCALE GENOMIC DNA]</scope>
    <source>
        <strain evidence="4 5">JCM 14901</strain>
    </source>
</reference>
<evidence type="ECO:0000313" key="4">
    <source>
        <dbReference type="EMBL" id="GAA1946279.1"/>
    </source>
</evidence>
<feature type="transmembrane region" description="Helical" evidence="2">
    <location>
        <begin position="177"/>
        <end position="207"/>
    </location>
</feature>
<proteinExistence type="predicted"/>
<feature type="transmembrane region" description="Helical" evidence="2">
    <location>
        <begin position="227"/>
        <end position="254"/>
    </location>
</feature>
<evidence type="ECO:0000313" key="5">
    <source>
        <dbReference type="Proteomes" id="UP001499933"/>
    </source>
</evidence>
<feature type="transmembrane region" description="Helical" evidence="2">
    <location>
        <begin position="41"/>
        <end position="65"/>
    </location>
</feature>
<accession>A0ABN2Q9R8</accession>
<feature type="region of interest" description="Disordered" evidence="1">
    <location>
        <begin position="372"/>
        <end position="456"/>
    </location>
</feature>
<name>A0ABN2Q9R8_9MICO</name>
<evidence type="ECO:0000256" key="2">
    <source>
        <dbReference type="SAM" id="Phobius"/>
    </source>
</evidence>
<keyword evidence="2" id="KW-0812">Transmembrane</keyword>
<evidence type="ECO:0000256" key="1">
    <source>
        <dbReference type="SAM" id="MobiDB-lite"/>
    </source>
</evidence>
<dbReference type="EMBL" id="BAAAOG010000001">
    <property type="protein sequence ID" value="GAA1946279.1"/>
    <property type="molecule type" value="Genomic_DNA"/>
</dbReference>
<sequence length="456" mass="47186">MTAYPAWTPASRPGIIPLHPLGFGTILGRSFVALRQNPRVLLGFALVVQTLAYIVLILAVAGVAWASFSRLDTVRYGTEEFDTIMAGSIAITAIAAIVLGLAAGALSVVVQGIVVNEVAHAAVAEKLTLGGLWQGVKPVAWRLLGYAFLLVMALLVGIGVLALAVVGIGIVAPAGAIALTVLLVIAAIPLLWWLSTKLLLTPAAIILEQATIRRAIARSWTLVRGRFWVALGVILVISLTFNAVAQVIGIPFTLLSSGLTSIIAPTGAPDVSAFIGALVVLLLTQIVTLLIQAVAIVVQSTATALVYIDCRMRHEGLDLDLLAYVERRDAGHPALPDPYREHIGRVILAQPALVGYPLPAYPAGGVYPQPAYPQPAYPQPPDAQPGYGPPSGAAGQPTVAPSGAAGQPTAPPPPGYRHIPAAPPASASPAADPATPAPTRWAPPGEAPDIAGRESP</sequence>
<feature type="compositionally biased region" description="Low complexity" evidence="1">
    <location>
        <begin position="424"/>
        <end position="444"/>
    </location>
</feature>
<feature type="transmembrane region" description="Helical" evidence="2">
    <location>
        <begin position="85"/>
        <end position="110"/>
    </location>
</feature>
<dbReference type="InterPro" id="IPR018476">
    <property type="entry name" value="GlyceroP-diester-Pdiesterase_M"/>
</dbReference>
<keyword evidence="2" id="KW-1133">Transmembrane helix</keyword>
<evidence type="ECO:0000259" key="3">
    <source>
        <dbReference type="Pfam" id="PF10110"/>
    </source>
</evidence>
<dbReference type="PANTHER" id="PTHR33133:SF1">
    <property type="entry name" value="EXPRESSED PROTEIN-RELATED"/>
    <property type="match status" value="1"/>
</dbReference>